<evidence type="ECO:0000313" key="4">
    <source>
        <dbReference type="EMBL" id="SFH52534.1"/>
    </source>
</evidence>
<reference evidence="4 5" key="1">
    <citation type="submission" date="2016-10" db="EMBL/GenBank/DDBJ databases">
        <authorList>
            <person name="de Groot N.N."/>
        </authorList>
    </citation>
    <scope>NUCLEOTIDE SEQUENCE [LARGE SCALE GENOMIC DNA]</scope>
    <source>
        <strain evidence="4 5">DSM 27630</strain>
    </source>
</reference>
<keyword evidence="1 3" id="KW-0812">Transmembrane</keyword>
<name>A0A1I3AR99_9LACT</name>
<feature type="transmembrane region" description="Helical" evidence="3">
    <location>
        <begin position="104"/>
        <end position="121"/>
    </location>
</feature>
<evidence type="ECO:0000256" key="2">
    <source>
        <dbReference type="ARBA" id="ARBA00022989"/>
    </source>
</evidence>
<evidence type="ECO:0000256" key="1">
    <source>
        <dbReference type="ARBA" id="ARBA00022692"/>
    </source>
</evidence>
<dbReference type="EMBL" id="FOQE01000001">
    <property type="protein sequence ID" value="SFH52534.1"/>
    <property type="molecule type" value="Genomic_DNA"/>
</dbReference>
<dbReference type="AlphaFoldDB" id="A0A1I3AR99"/>
<dbReference type="Proteomes" id="UP000198668">
    <property type="component" value="Unassembled WGS sequence"/>
</dbReference>
<feature type="transmembrane region" description="Helical" evidence="3">
    <location>
        <begin position="12"/>
        <end position="37"/>
    </location>
</feature>
<dbReference type="Gene3D" id="1.10.1760.20">
    <property type="match status" value="1"/>
</dbReference>
<dbReference type="GO" id="GO:0016020">
    <property type="term" value="C:membrane"/>
    <property type="evidence" value="ECO:0007669"/>
    <property type="project" value="InterPro"/>
</dbReference>
<organism evidence="4 5">
    <name type="scientific">Pisciglobus halotolerans</name>
    <dbReference type="NCBI Taxonomy" id="745365"/>
    <lineage>
        <taxon>Bacteria</taxon>
        <taxon>Bacillati</taxon>
        <taxon>Bacillota</taxon>
        <taxon>Bacilli</taxon>
        <taxon>Lactobacillales</taxon>
        <taxon>Carnobacteriaceae</taxon>
    </lineage>
</organism>
<dbReference type="PANTHER" id="PTHR37815">
    <property type="entry name" value="UPF0397 PROTEIN BC_2624-RELATED"/>
    <property type="match status" value="1"/>
</dbReference>
<evidence type="ECO:0000256" key="3">
    <source>
        <dbReference type="SAM" id="Phobius"/>
    </source>
</evidence>
<feature type="transmembrane region" description="Helical" evidence="3">
    <location>
        <begin position="127"/>
        <end position="152"/>
    </location>
</feature>
<feature type="transmembrane region" description="Helical" evidence="3">
    <location>
        <begin position="57"/>
        <end position="83"/>
    </location>
</feature>
<evidence type="ECO:0000313" key="5">
    <source>
        <dbReference type="Proteomes" id="UP000198668"/>
    </source>
</evidence>
<sequence length="162" mass="17359">MQKLSTKETVTFAVLTALTVIMTMVIRIPAVVTNGYVNLGDMVVLFSAMLLGKKAGFFVGGFGSALADLLLGYAYYAPITFVVKGLEGFLCGWLYHRTIKKRPLFATILAGLWMACGYFIAETFMYTFGAALASIPGNVAQGAIGAVAALLLEKSIGKQLKR</sequence>
<keyword evidence="5" id="KW-1185">Reference proteome</keyword>
<gene>
    <name evidence="4" type="ORF">SAMN04489868_101153</name>
</gene>
<keyword evidence="2 3" id="KW-1133">Transmembrane helix</keyword>
<dbReference type="PANTHER" id="PTHR37815:SF3">
    <property type="entry name" value="UPF0397 PROTEIN SPR0429"/>
    <property type="match status" value="1"/>
</dbReference>
<dbReference type="InterPro" id="IPR009825">
    <property type="entry name" value="ECF_substrate-spec-like"/>
</dbReference>
<protein>
    <submittedName>
        <fullName evidence="4">Uncharacterized membrane protein</fullName>
    </submittedName>
</protein>
<dbReference type="OrthoDB" id="411368at2"/>
<proteinExistence type="predicted"/>
<accession>A0A1I3AR99</accession>
<dbReference type="RefSeq" id="WP_047391201.1">
    <property type="nucleotide sequence ID" value="NZ_FOQE01000001.1"/>
</dbReference>
<dbReference type="Pfam" id="PF07155">
    <property type="entry name" value="ECF-ribofla_trS"/>
    <property type="match status" value="1"/>
</dbReference>
<keyword evidence="3" id="KW-0472">Membrane</keyword>